<accession>A0A5M3WV21</accession>
<organism evidence="1 2">
    <name type="scientific">Acrocarpospora macrocephala</name>
    <dbReference type="NCBI Taxonomy" id="150177"/>
    <lineage>
        <taxon>Bacteria</taxon>
        <taxon>Bacillati</taxon>
        <taxon>Actinomycetota</taxon>
        <taxon>Actinomycetes</taxon>
        <taxon>Streptosporangiales</taxon>
        <taxon>Streptosporangiaceae</taxon>
        <taxon>Acrocarpospora</taxon>
    </lineage>
</organism>
<reference evidence="1 2" key="1">
    <citation type="submission" date="2019-10" db="EMBL/GenBank/DDBJ databases">
        <title>Whole genome shotgun sequence of Acrocarpospora macrocephala NBRC 16266.</title>
        <authorList>
            <person name="Ichikawa N."/>
            <person name="Kimura A."/>
            <person name="Kitahashi Y."/>
            <person name="Komaki H."/>
            <person name="Oguchi A."/>
        </authorList>
    </citation>
    <scope>NUCLEOTIDE SEQUENCE [LARGE SCALE GENOMIC DNA]</scope>
    <source>
        <strain evidence="1 2">NBRC 16266</strain>
    </source>
</reference>
<dbReference type="EMBL" id="BLAE01000027">
    <property type="protein sequence ID" value="GES11151.1"/>
    <property type="molecule type" value="Genomic_DNA"/>
</dbReference>
<evidence type="ECO:0008006" key="3">
    <source>
        <dbReference type="Google" id="ProtNLM"/>
    </source>
</evidence>
<dbReference type="Proteomes" id="UP000331127">
    <property type="component" value="Unassembled WGS sequence"/>
</dbReference>
<keyword evidence="2" id="KW-1185">Reference proteome</keyword>
<evidence type="ECO:0000313" key="2">
    <source>
        <dbReference type="Proteomes" id="UP000331127"/>
    </source>
</evidence>
<dbReference type="AlphaFoldDB" id="A0A5M3WV21"/>
<sequence>MILTAVSVVGVLVAGAFVRLPAQAAAAYIYLPSGSGKSACPLGYVCLWEHSEFTGRGVGFYNSQAWYEDLSATYKFIQNAASSAYNHGQYNDIRFGRFGSLDGGTIVLCKGDAIAYLNIGRNDGAIPGLGWNDEISSHQFFAAPYC</sequence>
<evidence type="ECO:0000313" key="1">
    <source>
        <dbReference type="EMBL" id="GES11151.1"/>
    </source>
</evidence>
<comment type="caution">
    <text evidence="1">The sequence shown here is derived from an EMBL/GenBank/DDBJ whole genome shotgun (WGS) entry which is preliminary data.</text>
</comment>
<proteinExistence type="predicted"/>
<protein>
    <recommendedName>
        <fullName evidence="3">Peptidase inhibitor family I36</fullName>
    </recommendedName>
</protein>
<name>A0A5M3WV21_9ACTN</name>
<dbReference type="Pfam" id="PF03995">
    <property type="entry name" value="Inhibitor_I36"/>
    <property type="match status" value="1"/>
</dbReference>
<dbReference type="Gene3D" id="2.60.20.10">
    <property type="entry name" value="Crystallins"/>
    <property type="match status" value="1"/>
</dbReference>
<gene>
    <name evidence="1" type="ORF">Amac_047480</name>
</gene>